<dbReference type="InterPro" id="IPR000569">
    <property type="entry name" value="HECT_dom"/>
</dbReference>
<dbReference type="PANTHER" id="PTHR45670:SF10">
    <property type="entry name" value="E3 UBIQUITIN-PROTEIN LIGASE UPL4"/>
    <property type="match status" value="1"/>
</dbReference>
<gene>
    <name evidence="10" type="primary">LOC109719489</name>
</gene>
<feature type="compositionally biased region" description="Low complexity" evidence="7">
    <location>
        <begin position="848"/>
        <end position="857"/>
    </location>
</feature>
<evidence type="ECO:0000256" key="6">
    <source>
        <dbReference type="PROSITE-ProRule" id="PRU00104"/>
    </source>
</evidence>
<dbReference type="PANTHER" id="PTHR45670">
    <property type="entry name" value="E3 UBIQUITIN-PROTEIN LIGASE TRIP12"/>
    <property type="match status" value="1"/>
</dbReference>
<evidence type="ECO:0000256" key="1">
    <source>
        <dbReference type="ARBA" id="ARBA00000885"/>
    </source>
</evidence>
<dbReference type="SUPFAM" id="SSF48371">
    <property type="entry name" value="ARM repeat"/>
    <property type="match status" value="1"/>
</dbReference>
<dbReference type="GO" id="GO:0061630">
    <property type="term" value="F:ubiquitin protein ligase activity"/>
    <property type="evidence" value="ECO:0007669"/>
    <property type="project" value="UniProtKB-EC"/>
</dbReference>
<evidence type="ECO:0000256" key="5">
    <source>
        <dbReference type="ARBA" id="ARBA00022786"/>
    </source>
</evidence>
<evidence type="ECO:0000256" key="7">
    <source>
        <dbReference type="SAM" id="MobiDB-lite"/>
    </source>
</evidence>
<evidence type="ECO:0000313" key="10">
    <source>
        <dbReference type="RefSeq" id="XP_020101801.1"/>
    </source>
</evidence>
<dbReference type="GO" id="GO:0000209">
    <property type="term" value="P:protein polyubiquitination"/>
    <property type="evidence" value="ECO:0007669"/>
    <property type="project" value="TreeGrafter"/>
</dbReference>
<evidence type="ECO:0000259" key="8">
    <source>
        <dbReference type="PROSITE" id="PS50237"/>
    </source>
</evidence>
<dbReference type="Gene3D" id="3.30.2410.10">
    <property type="entry name" value="Hect, E3 ligase catalytic domain"/>
    <property type="match status" value="1"/>
</dbReference>
<dbReference type="RefSeq" id="XP_020101801.1">
    <property type="nucleotide sequence ID" value="XM_020246212.1"/>
</dbReference>
<feature type="compositionally biased region" description="Polar residues" evidence="7">
    <location>
        <begin position="864"/>
        <end position="892"/>
    </location>
</feature>
<dbReference type="OrthoDB" id="423283at2759"/>
<feature type="compositionally biased region" description="Gly residues" evidence="7">
    <location>
        <begin position="96"/>
        <end position="110"/>
    </location>
</feature>
<protein>
    <recommendedName>
        <fullName evidence="3">HECT-type E3 ubiquitin transferase</fullName>
        <ecNumber evidence="3">2.3.2.26</ecNumber>
    </recommendedName>
</protein>
<evidence type="ECO:0000256" key="2">
    <source>
        <dbReference type="ARBA" id="ARBA00006331"/>
    </source>
</evidence>
<feature type="region of interest" description="Disordered" evidence="7">
    <location>
        <begin position="837"/>
        <end position="892"/>
    </location>
</feature>
<dbReference type="InterPro" id="IPR035983">
    <property type="entry name" value="Hect_E3_ubiquitin_ligase"/>
</dbReference>
<evidence type="ECO:0000256" key="3">
    <source>
        <dbReference type="ARBA" id="ARBA00012485"/>
    </source>
</evidence>
<reference evidence="10" key="2">
    <citation type="submission" date="2025-08" db="UniProtKB">
        <authorList>
            <consortium name="RefSeq"/>
        </authorList>
    </citation>
    <scope>IDENTIFICATION</scope>
    <source>
        <tissue evidence="10">Leaf</tissue>
    </source>
</reference>
<comment type="similarity">
    <text evidence="2">Belongs to the UPL family. K-HECT subfamily.</text>
</comment>
<dbReference type="SMART" id="SM00119">
    <property type="entry name" value="HECTc"/>
    <property type="match status" value="1"/>
</dbReference>
<keyword evidence="9" id="KW-1185">Reference proteome</keyword>
<feature type="compositionally biased region" description="Low complexity" evidence="7">
    <location>
        <begin position="40"/>
        <end position="57"/>
    </location>
</feature>
<dbReference type="Proteomes" id="UP000515123">
    <property type="component" value="Linkage group 13"/>
</dbReference>
<evidence type="ECO:0000256" key="4">
    <source>
        <dbReference type="ARBA" id="ARBA00022679"/>
    </source>
</evidence>
<dbReference type="SMART" id="SM00185">
    <property type="entry name" value="ARM"/>
    <property type="match status" value="3"/>
</dbReference>
<feature type="domain" description="HECT" evidence="8">
    <location>
        <begin position="1150"/>
        <end position="1531"/>
    </location>
</feature>
<evidence type="ECO:0000313" key="9">
    <source>
        <dbReference type="Proteomes" id="UP000515123"/>
    </source>
</evidence>
<dbReference type="InterPro" id="IPR045322">
    <property type="entry name" value="HECTD1/TRIP12-like"/>
</dbReference>
<accession>A0A6P5FZK8</accession>
<feature type="region of interest" description="Disordered" evidence="7">
    <location>
        <begin position="1"/>
        <end position="110"/>
    </location>
</feature>
<organism evidence="9 10">
    <name type="scientific">Ananas comosus</name>
    <name type="common">Pineapple</name>
    <name type="synonym">Ananas ananas</name>
    <dbReference type="NCBI Taxonomy" id="4615"/>
    <lineage>
        <taxon>Eukaryota</taxon>
        <taxon>Viridiplantae</taxon>
        <taxon>Streptophyta</taxon>
        <taxon>Embryophyta</taxon>
        <taxon>Tracheophyta</taxon>
        <taxon>Spermatophyta</taxon>
        <taxon>Magnoliopsida</taxon>
        <taxon>Liliopsida</taxon>
        <taxon>Poales</taxon>
        <taxon>Bromeliaceae</taxon>
        <taxon>Bromelioideae</taxon>
        <taxon>Ananas</taxon>
    </lineage>
</organism>
<name>A0A6P5FZK8_ANACO</name>
<dbReference type="EC" id="2.3.2.26" evidence="3"/>
<keyword evidence="4" id="KW-0808">Transferase</keyword>
<dbReference type="InterPro" id="IPR000225">
    <property type="entry name" value="Armadillo"/>
</dbReference>
<dbReference type="SUPFAM" id="SSF56204">
    <property type="entry name" value="Hect, E3 ligase catalytic domain"/>
    <property type="match status" value="1"/>
</dbReference>
<dbReference type="PROSITE" id="PS50237">
    <property type="entry name" value="HECT"/>
    <property type="match status" value="1"/>
</dbReference>
<dbReference type="InterPro" id="IPR016024">
    <property type="entry name" value="ARM-type_fold"/>
</dbReference>
<dbReference type="Gene3D" id="3.90.1750.10">
    <property type="entry name" value="Hect, E3 ligase catalytic domains"/>
    <property type="match status" value="1"/>
</dbReference>
<proteinExistence type="inferred from homology"/>
<dbReference type="GeneID" id="109719489"/>
<dbReference type="FunFam" id="3.30.2410.10:FF:000007">
    <property type="entry name" value="Putative E3 ubiquitin-protein ligase HECTD1"/>
    <property type="match status" value="1"/>
</dbReference>
<sequence>MDRGRKRADASGQLPADKRPCSSSEFRPGSSAAAAPPVTAEEGAAAVLAAAAASSSEPPECDMETSSSGRSDRAGESSYGSCDSDDEPDHGDDRPGIGGGRPARCGGGSRGGRFRRILTALDVLGGEDAASSSSSSSGALSALKELCEELSFCMEDHAPYFPADSVVPVLVRLASYEASPEVMLLAVRAMTYLCDAMPRLADAVVRHGALPVLCQRLLAIEYLDVAEQCLQALEKISRKQPLPCLQAGTIAAALAYIDFFSTSIQRVAVSIVAIVCKKLPLDSSSLVMDNVPTLCNLLQCEDIKLVETVATCLVRIVDSFCSSPELLDELCQHGIVQKCVHLITVDGRTILSQTTCSSLIGLLTKLASSSLVAVKTLFELNIGSILKGILMASDLSHGGPYPILEDVQSNQVHEVLKLANQLIPPEARDSEGTQVELAKEKILTDQPNLLHQFSADILPASVKVVNSGANAYVCYGCVSIINNIFYFNTPEMLRDLLKDTEISSFLAGLLARKDHHVLFLTLRIVDTLMQKIPGVFLSSFIKEGVIYAVDTLSMQEKYPQTISEQYNDMQRSERCLCYAFGLCKFPSSERRTCRLNKETLFTLAKHLKTTYFTHEKVSSERVLTEVLQKLKTSCAVLNGTVDEHLKNNGCSQNEEFVSHTLDQLMRELCGGETMTTFEFVESGIVKSLVNYLSNGKYLHGDQSDCNSSDHFLAVLKRIQDFAHISLSKMDQGWQDMVLTLLVRKLHAALSSFENFPVILSYAFKPRNTITDIPVRRSTMNPCIRVQFVKEENEAGLSNYDNIVSVEISSSLIAIEEYLWPRVSINMDKVQAISAEKDISPGNEEELSQESSVSSISEGLRNQERCSSSAESALGQMASQVEPRTSSATPSNQGVQPKLVFGLQGKELDRSVTLYEAILTDQVNKEPDVILGPKFWEEVHIVTYRSAIEPEISDGKPSDGGSFSSLNGDEHGFLWEKLSFVSSLLLAKLPCKLDKSAHSYDILFMLKTLEGLNHYSFHLLCNRKINAFAEGRIKSFDELKLMISSVPQSEFVSSKLTDKLEQQMRDPLTSSSGSMPSWCGQLMSTCSFLFSFEAKRKYFRLNTLDSLRTKLNLNRIDTDAVNERWVNPVSHTRRKFKVNRSNILESATKMMESHAQSRTSLEVEFNEEVGTGLGPTMEFYTLISHEFQKVGLGMWREDLSPTTGNGAVVGCGFVVAPFGLFPRPWSAAISGAESVHFQDAIKRFSLLGQIVAKAIKDGRILDIPFSRAFYKIILEQELSIYDIQSFDPELGRTLIEFQALIRRRRILESVSKENYNGPSDLCYRDNTRIEDLCIDFTLPGYSDYVLASESSSKVVNITNLEEYVALAVDATIRSGIYRQVEAFKSGFNEVLPVKALQIFSEDELDRLICGEQQDTWDFPHLVDHMKFDHGYTASSSHVIYLLEIMQEFERDQRRAFLQFVTGTPRLPPGGIAALNPKLTVVRKLGSNDADLDLPSVMTCANYLKLPPYSSKERMRQRLLYAITEGQGSFFLS</sequence>
<dbReference type="CDD" id="cd00078">
    <property type="entry name" value="HECTc"/>
    <property type="match status" value="1"/>
</dbReference>
<reference evidence="9" key="1">
    <citation type="journal article" date="2015" name="Nat. Genet.">
        <title>The pineapple genome and the evolution of CAM photosynthesis.</title>
        <authorList>
            <person name="Ming R."/>
            <person name="VanBuren R."/>
            <person name="Wai C.M."/>
            <person name="Tang H."/>
            <person name="Schatz M.C."/>
            <person name="Bowers J.E."/>
            <person name="Lyons E."/>
            <person name="Wang M.L."/>
            <person name="Chen J."/>
            <person name="Biggers E."/>
            <person name="Zhang J."/>
            <person name="Huang L."/>
            <person name="Zhang L."/>
            <person name="Miao W."/>
            <person name="Zhang J."/>
            <person name="Ye Z."/>
            <person name="Miao C."/>
            <person name="Lin Z."/>
            <person name="Wang H."/>
            <person name="Zhou H."/>
            <person name="Yim W.C."/>
            <person name="Priest H.D."/>
            <person name="Zheng C."/>
            <person name="Woodhouse M."/>
            <person name="Edger P.P."/>
            <person name="Guyot R."/>
            <person name="Guo H.B."/>
            <person name="Guo H."/>
            <person name="Zheng G."/>
            <person name="Singh R."/>
            <person name="Sharma A."/>
            <person name="Min X."/>
            <person name="Zheng Y."/>
            <person name="Lee H."/>
            <person name="Gurtowski J."/>
            <person name="Sedlazeck F.J."/>
            <person name="Harkess A."/>
            <person name="McKain M.R."/>
            <person name="Liao Z."/>
            <person name="Fang J."/>
            <person name="Liu J."/>
            <person name="Zhang X."/>
            <person name="Zhang Q."/>
            <person name="Hu W."/>
            <person name="Qin Y."/>
            <person name="Wang K."/>
            <person name="Chen L.Y."/>
            <person name="Shirley N."/>
            <person name="Lin Y.R."/>
            <person name="Liu L.Y."/>
            <person name="Hernandez A.G."/>
            <person name="Wright C.L."/>
            <person name="Bulone V."/>
            <person name="Tuskan G.A."/>
            <person name="Heath K."/>
            <person name="Zee F."/>
            <person name="Moore P.H."/>
            <person name="Sunkar R."/>
            <person name="Leebens-Mack J.H."/>
            <person name="Mockler T."/>
            <person name="Bennetzen J.L."/>
            <person name="Freeling M."/>
            <person name="Sankoff D."/>
            <person name="Paterson A.H."/>
            <person name="Zhu X."/>
            <person name="Yang X."/>
            <person name="Smith J.A."/>
            <person name="Cushman J.C."/>
            <person name="Paull R.E."/>
            <person name="Yu Q."/>
        </authorList>
    </citation>
    <scope>NUCLEOTIDE SEQUENCE [LARGE SCALE GENOMIC DNA]</scope>
    <source>
        <strain evidence="9">cv. F153</strain>
    </source>
</reference>
<dbReference type="InterPro" id="IPR057948">
    <property type="entry name" value="TPR_TRIP12_N"/>
</dbReference>
<dbReference type="GO" id="GO:0043161">
    <property type="term" value="P:proteasome-mediated ubiquitin-dependent protein catabolic process"/>
    <property type="evidence" value="ECO:0007669"/>
    <property type="project" value="TreeGrafter"/>
</dbReference>
<keyword evidence="5 6" id="KW-0833">Ubl conjugation pathway</keyword>
<dbReference type="Pfam" id="PF00632">
    <property type="entry name" value="HECT"/>
    <property type="match status" value="1"/>
</dbReference>
<dbReference type="InterPro" id="IPR011989">
    <property type="entry name" value="ARM-like"/>
</dbReference>
<dbReference type="Gramene" id="Aco012455.1.mrna1">
    <property type="protein sequence ID" value="Aco012455.1.mrna1"/>
    <property type="gene ID" value="Aco012455.1.path1"/>
</dbReference>
<comment type="catalytic activity">
    <reaction evidence="1">
        <text>S-ubiquitinyl-[E2 ubiquitin-conjugating enzyme]-L-cysteine + [acceptor protein]-L-lysine = [E2 ubiquitin-conjugating enzyme]-L-cysteine + N(6)-ubiquitinyl-[acceptor protein]-L-lysine.</text>
        <dbReference type="EC" id="2.3.2.26"/>
    </reaction>
</comment>
<feature type="active site" description="Glycyl thioester intermediate" evidence="6">
    <location>
        <position position="1498"/>
    </location>
</feature>
<dbReference type="Pfam" id="PF25579">
    <property type="entry name" value="TPR_TRIP12_N"/>
    <property type="match status" value="1"/>
</dbReference>
<dbReference type="Gene3D" id="1.25.10.10">
    <property type="entry name" value="Leucine-rich Repeat Variant"/>
    <property type="match status" value="1"/>
</dbReference>